<keyword evidence="3" id="KW-1185">Reference proteome</keyword>
<name>A0A565CCI0_9BRAS</name>
<evidence type="ECO:0000313" key="3">
    <source>
        <dbReference type="Proteomes" id="UP000489600"/>
    </source>
</evidence>
<dbReference type="PANTHER" id="PTHR34146">
    <property type="entry name" value="POLYNUCLEOTIDYL TRANSFERASE, RIBONUCLEASE H-LIKE SUPERFAMILY PROTEIN-RELATED"/>
    <property type="match status" value="1"/>
</dbReference>
<dbReference type="Proteomes" id="UP000489600">
    <property type="component" value="Unassembled WGS sequence"/>
</dbReference>
<proteinExistence type="predicted"/>
<dbReference type="InterPro" id="IPR036397">
    <property type="entry name" value="RNaseH_sf"/>
</dbReference>
<comment type="caution">
    <text evidence="2">The sequence shown here is derived from an EMBL/GenBank/DDBJ whole genome shotgun (WGS) entry which is preliminary data.</text>
</comment>
<dbReference type="OrthoDB" id="1036932at2759"/>
<gene>
    <name evidence="2" type="ORF">ANE_LOCUS21809</name>
</gene>
<dbReference type="GO" id="GO:0003676">
    <property type="term" value="F:nucleic acid binding"/>
    <property type="evidence" value="ECO:0007669"/>
    <property type="project" value="InterPro"/>
</dbReference>
<organism evidence="2 3">
    <name type="scientific">Arabis nemorensis</name>
    <dbReference type="NCBI Taxonomy" id="586526"/>
    <lineage>
        <taxon>Eukaryota</taxon>
        <taxon>Viridiplantae</taxon>
        <taxon>Streptophyta</taxon>
        <taxon>Embryophyta</taxon>
        <taxon>Tracheophyta</taxon>
        <taxon>Spermatophyta</taxon>
        <taxon>Magnoliopsida</taxon>
        <taxon>eudicotyledons</taxon>
        <taxon>Gunneridae</taxon>
        <taxon>Pentapetalae</taxon>
        <taxon>rosids</taxon>
        <taxon>malvids</taxon>
        <taxon>Brassicales</taxon>
        <taxon>Brassicaceae</taxon>
        <taxon>Arabideae</taxon>
        <taxon>Arabis</taxon>
    </lineage>
</organism>
<dbReference type="InterPro" id="IPR044730">
    <property type="entry name" value="RNase_H-like_dom_plant"/>
</dbReference>
<dbReference type="InterPro" id="IPR012337">
    <property type="entry name" value="RNaseH-like_sf"/>
</dbReference>
<sequence>MRNQLIFENRSYSEEETILTSIREAREWHQTQSQITRPIKTATARSIPRLPDVSKGFVDAAWNAGIEECRIGWFFTDAKQESLIQGTSYRRHVGSALCAEALTLKGALEKATATGIQELNMFSDSQILISLINSDTSTIDLKGILHDISLLSSTFEAITFTFISRANNTKVDTLAKTKLLSCCNSSCDGA</sequence>
<dbReference type="Gene3D" id="3.30.420.10">
    <property type="entry name" value="Ribonuclease H-like superfamily/Ribonuclease H"/>
    <property type="match status" value="1"/>
</dbReference>
<evidence type="ECO:0000313" key="2">
    <source>
        <dbReference type="EMBL" id="VVB11365.1"/>
    </source>
</evidence>
<dbReference type="AlphaFoldDB" id="A0A565CCI0"/>
<reference evidence="2" key="1">
    <citation type="submission" date="2019-07" db="EMBL/GenBank/DDBJ databases">
        <authorList>
            <person name="Dittberner H."/>
        </authorList>
    </citation>
    <scope>NUCLEOTIDE SEQUENCE [LARGE SCALE GENOMIC DNA]</scope>
</reference>
<dbReference type="EMBL" id="CABITT030000007">
    <property type="protein sequence ID" value="VVB11365.1"/>
    <property type="molecule type" value="Genomic_DNA"/>
</dbReference>
<evidence type="ECO:0000259" key="1">
    <source>
        <dbReference type="Pfam" id="PF13456"/>
    </source>
</evidence>
<dbReference type="CDD" id="cd06222">
    <property type="entry name" value="RNase_H_like"/>
    <property type="match status" value="1"/>
</dbReference>
<accession>A0A565CCI0</accession>
<dbReference type="SUPFAM" id="SSF53098">
    <property type="entry name" value="Ribonuclease H-like"/>
    <property type="match status" value="1"/>
</dbReference>
<feature type="domain" description="RNase H type-1" evidence="1">
    <location>
        <begin position="58"/>
        <end position="176"/>
    </location>
</feature>
<dbReference type="InterPro" id="IPR002156">
    <property type="entry name" value="RNaseH_domain"/>
</dbReference>
<protein>
    <recommendedName>
        <fullName evidence="1">RNase H type-1 domain-containing protein</fullName>
    </recommendedName>
</protein>
<dbReference type="GO" id="GO:0004523">
    <property type="term" value="F:RNA-DNA hybrid ribonuclease activity"/>
    <property type="evidence" value="ECO:0007669"/>
    <property type="project" value="InterPro"/>
</dbReference>
<dbReference type="PANTHER" id="PTHR34146:SF11">
    <property type="entry name" value="RIBONUCLEASE H-LIKE SUPERFAMILY PROTEIN"/>
    <property type="match status" value="1"/>
</dbReference>
<dbReference type="Pfam" id="PF13456">
    <property type="entry name" value="RVT_3"/>
    <property type="match status" value="1"/>
</dbReference>